<dbReference type="InterPro" id="IPR050710">
    <property type="entry name" value="Band7/mec-2_domain"/>
</dbReference>
<evidence type="ECO:0000256" key="2">
    <source>
        <dbReference type="ARBA" id="ARBA00006971"/>
    </source>
</evidence>
<evidence type="ECO:0000256" key="4">
    <source>
        <dbReference type="ARBA" id="ARBA00022989"/>
    </source>
</evidence>
<dbReference type="SMART" id="SM00244">
    <property type="entry name" value="PHB"/>
    <property type="match status" value="1"/>
</dbReference>
<keyword evidence="10" id="KW-1185">Reference proteome</keyword>
<dbReference type="Proteomes" id="UP000196053">
    <property type="component" value="Chromosome I"/>
</dbReference>
<dbReference type="InterPro" id="IPR036013">
    <property type="entry name" value="Band_7/SPFH_dom_sf"/>
</dbReference>
<gene>
    <name evidence="9" type="ORF">SD1D_1066</name>
</gene>
<protein>
    <recommendedName>
        <fullName evidence="6">Protein HflK</fullName>
    </recommendedName>
</protein>
<dbReference type="PANTHER" id="PTHR43327">
    <property type="entry name" value="STOMATIN-LIKE PROTEIN 2, MITOCHONDRIAL"/>
    <property type="match status" value="1"/>
</dbReference>
<evidence type="ECO:0000256" key="6">
    <source>
        <dbReference type="RuleBase" id="RU364113"/>
    </source>
</evidence>
<accession>A0A0K8J564</accession>
<proteinExistence type="inferred from homology"/>
<dbReference type="NCBIfam" id="TIGR01933">
    <property type="entry name" value="hflK"/>
    <property type="match status" value="1"/>
</dbReference>
<comment type="function">
    <text evidence="6">HflC and HflK could encode or regulate a protease.</text>
</comment>
<dbReference type="AlphaFoldDB" id="A0A0K8J564"/>
<organism evidence="9 10">
    <name type="scientific">Herbinix luporum</name>
    <dbReference type="NCBI Taxonomy" id="1679721"/>
    <lineage>
        <taxon>Bacteria</taxon>
        <taxon>Bacillati</taxon>
        <taxon>Bacillota</taxon>
        <taxon>Clostridia</taxon>
        <taxon>Lachnospirales</taxon>
        <taxon>Lachnospiraceae</taxon>
        <taxon>Herbinix</taxon>
    </lineage>
</organism>
<evidence type="ECO:0000256" key="7">
    <source>
        <dbReference type="SAM" id="Coils"/>
    </source>
</evidence>
<name>A0A0K8J564_9FIRM</name>
<dbReference type="GO" id="GO:0016020">
    <property type="term" value="C:membrane"/>
    <property type="evidence" value="ECO:0007669"/>
    <property type="project" value="UniProtKB-SubCell"/>
</dbReference>
<dbReference type="KEGG" id="hsd:SD1D_1066"/>
<dbReference type="CDD" id="cd03404">
    <property type="entry name" value="SPFH_HflK"/>
    <property type="match status" value="1"/>
</dbReference>
<dbReference type="InterPro" id="IPR010201">
    <property type="entry name" value="HflK"/>
</dbReference>
<evidence type="ECO:0000256" key="1">
    <source>
        <dbReference type="ARBA" id="ARBA00004370"/>
    </source>
</evidence>
<comment type="similarity">
    <text evidence="2 6">Belongs to the band 7/mec-2 family. HflK subfamily.</text>
</comment>
<evidence type="ECO:0000313" key="10">
    <source>
        <dbReference type="Proteomes" id="UP000196053"/>
    </source>
</evidence>
<dbReference type="InterPro" id="IPR001107">
    <property type="entry name" value="Band_7"/>
</dbReference>
<evidence type="ECO:0000259" key="8">
    <source>
        <dbReference type="SMART" id="SM00244"/>
    </source>
</evidence>
<sequence>MSGKVVYDFPSGENLRGFFKKIKKLIPILILLLLIAIFSLDSFYTIKEQEQAVVITFGKAKTVKDAGLHLKIPLIQKVEKVDTTIKGFPIGYDEYTNETVESEAVMITRDFNFVNVDFFVEYKVADPVKFLYASSDPVTILKNIAQSNIRTIVGSFDVDSVITDGKYEIQSKIKEAIIENLMEHDIGLMLINITIQDSEPPTSEVMEAFKSVETAKQGKETAINNANKYRNEKLPQAKAEVDKILQQAESTKAKRINEAEAAVARFNEMYKEYKKYPLVTKERMFYEAMEDILPSLKVIIDSGDGNINKFLPLGPIMEGGSANE</sequence>
<dbReference type="RefSeq" id="WP_058257965.1">
    <property type="nucleotide sequence ID" value="NZ_DUPS01000029.1"/>
</dbReference>
<comment type="subunit">
    <text evidence="6">HflC and HflK may interact to form a multimeric complex.</text>
</comment>
<keyword evidence="4 6" id="KW-1133">Transmembrane helix</keyword>
<feature type="transmembrane region" description="Helical" evidence="6">
    <location>
        <begin position="25"/>
        <end position="46"/>
    </location>
</feature>
<dbReference type="SUPFAM" id="SSF117892">
    <property type="entry name" value="Band 7/SPFH domain"/>
    <property type="match status" value="1"/>
</dbReference>
<dbReference type="PANTHER" id="PTHR43327:SF2">
    <property type="entry name" value="MODULATOR OF FTSH PROTEASE HFLK"/>
    <property type="match status" value="1"/>
</dbReference>
<feature type="domain" description="Band 7" evidence="8">
    <location>
        <begin position="41"/>
        <end position="213"/>
    </location>
</feature>
<dbReference type="Pfam" id="PF01145">
    <property type="entry name" value="Band_7"/>
    <property type="match status" value="1"/>
</dbReference>
<reference evidence="10" key="1">
    <citation type="submission" date="2015-09" db="EMBL/GenBank/DDBJ databases">
        <authorList>
            <person name="Wibberg D."/>
        </authorList>
    </citation>
    <scope>NUCLEOTIDE SEQUENCE [LARGE SCALE GENOMIC DNA]</scope>
    <source>
        <strain evidence="10">SD1D</strain>
    </source>
</reference>
<evidence type="ECO:0000256" key="5">
    <source>
        <dbReference type="ARBA" id="ARBA00023136"/>
    </source>
</evidence>
<keyword evidence="5 6" id="KW-0472">Membrane</keyword>
<keyword evidence="7" id="KW-0175">Coiled coil</keyword>
<keyword evidence="3 6" id="KW-0812">Transmembrane</keyword>
<dbReference type="EMBL" id="LN879430">
    <property type="protein sequence ID" value="CUH92612.1"/>
    <property type="molecule type" value="Genomic_DNA"/>
</dbReference>
<evidence type="ECO:0000313" key="9">
    <source>
        <dbReference type="EMBL" id="CUH92612.1"/>
    </source>
</evidence>
<dbReference type="OrthoDB" id="9779595at2"/>
<evidence type="ECO:0000256" key="3">
    <source>
        <dbReference type="ARBA" id="ARBA00022692"/>
    </source>
</evidence>
<feature type="coiled-coil region" evidence="7">
    <location>
        <begin position="212"/>
        <end position="276"/>
    </location>
</feature>
<dbReference type="Gene3D" id="3.30.479.30">
    <property type="entry name" value="Band 7 domain"/>
    <property type="match status" value="1"/>
</dbReference>
<comment type="subcellular location">
    <subcellularLocation>
        <location evidence="1 6">Membrane</location>
    </subcellularLocation>
</comment>